<accession>A0A1Q6DSQ3</accession>
<dbReference type="InParanoid" id="A0A1Q6DSQ3"/>
<protein>
    <submittedName>
        <fullName evidence="1">Uncharacterized protein</fullName>
    </submittedName>
</protein>
<keyword evidence="2" id="KW-1185">Reference proteome</keyword>
<dbReference type="Proteomes" id="UP000185744">
    <property type="component" value="Unassembled WGS sequence"/>
</dbReference>
<name>A0A1Q6DSQ3_METT1</name>
<evidence type="ECO:0000313" key="1">
    <source>
        <dbReference type="EMBL" id="OKY77357.1"/>
    </source>
</evidence>
<evidence type="ECO:0000313" key="2">
    <source>
        <dbReference type="Proteomes" id="UP000185744"/>
    </source>
</evidence>
<proteinExistence type="predicted"/>
<dbReference type="STRING" id="1903181.BTN85_2007"/>
<organism evidence="1 2">
    <name type="scientific">Methanohalarchaeum thermophilum</name>
    <dbReference type="NCBI Taxonomy" id="1903181"/>
    <lineage>
        <taxon>Archaea</taxon>
        <taxon>Methanobacteriati</taxon>
        <taxon>Methanobacteriota</taxon>
        <taxon>Methanonatronarchaeia</taxon>
        <taxon>Methanonatronarchaeales</taxon>
        <taxon>Methanonatronarchaeaceae</taxon>
        <taxon>Candidatus Methanohalarchaeum</taxon>
    </lineage>
</organism>
<dbReference type="EMBL" id="MSDW01000002">
    <property type="protein sequence ID" value="OKY77357.1"/>
    <property type="molecule type" value="Genomic_DNA"/>
</dbReference>
<reference evidence="1" key="1">
    <citation type="submission" date="2016-12" db="EMBL/GenBank/DDBJ databases">
        <title>Discovery of methanogenic haloarchaea.</title>
        <authorList>
            <person name="Sorokin D.Y."/>
            <person name="Makarova K.S."/>
            <person name="Abbas B."/>
            <person name="Ferrer M."/>
            <person name="Golyshin P.N."/>
        </authorList>
    </citation>
    <scope>NUCLEOTIDE SEQUENCE [LARGE SCALE GENOMIC DNA]</scope>
    <source>
        <strain evidence="1">HMET1</strain>
    </source>
</reference>
<comment type="caution">
    <text evidence="1">The sequence shown here is derived from an EMBL/GenBank/DDBJ whole genome shotgun (WGS) entry which is preliminary data.</text>
</comment>
<dbReference type="AlphaFoldDB" id="A0A1Q6DSQ3"/>
<sequence length="183" mass="21688">MIEIEKEKKGNKESEEKKYLFVVSYDTDAERKRVDYLFNNWEKGEIEKPKGLVRLVNTSNYLNLYKSLTSKIPEKNIDSYEINKNEPDISPQTISVNKSMKEDPKALNEFVEYMLSKKNAVIKNHSKNKYEVYTKKGRAEISYKVDEEDNKTNLMIKIEGFSPAPQFLRDFFNKELNYYEKRP</sequence>
<gene>
    <name evidence="1" type="ORF">BTN85_2007</name>
</gene>